<reference evidence="3" key="1">
    <citation type="journal article" date="2023" name="Comput. Struct. Biotechnol. J.">
        <title>Discovery of a novel marine Bacteroidetes with a rich repertoire of carbohydrate-active enzymes.</title>
        <authorList>
            <person name="Chen B."/>
            <person name="Liu G."/>
            <person name="Chen Q."/>
            <person name="Wang H."/>
            <person name="Liu L."/>
            <person name="Tang K."/>
        </authorList>
    </citation>
    <scope>NUCLEOTIDE SEQUENCE</scope>
    <source>
        <strain evidence="3">TK19036</strain>
    </source>
</reference>
<feature type="domain" description="XdhC- CoxI" evidence="1">
    <location>
        <begin position="32"/>
        <end position="99"/>
    </location>
</feature>
<protein>
    <submittedName>
        <fullName evidence="3">XdhC family protein</fullName>
    </submittedName>
</protein>
<dbReference type="PANTHER" id="PTHR30388:SF4">
    <property type="entry name" value="MOLYBDENUM COFACTOR INSERTION CHAPERONE PAOD"/>
    <property type="match status" value="1"/>
</dbReference>
<name>A0AA49JC32_9BACT</name>
<dbReference type="InterPro" id="IPR052698">
    <property type="entry name" value="MoCofactor_Util/Proc"/>
</dbReference>
<proteinExistence type="predicted"/>
<organism evidence="3">
    <name type="scientific">Roseihalotalea indica</name>
    <dbReference type="NCBI Taxonomy" id="2867963"/>
    <lineage>
        <taxon>Bacteria</taxon>
        <taxon>Pseudomonadati</taxon>
        <taxon>Bacteroidota</taxon>
        <taxon>Cytophagia</taxon>
        <taxon>Cytophagales</taxon>
        <taxon>Catalimonadaceae</taxon>
        <taxon>Roseihalotalea</taxon>
    </lineage>
</organism>
<dbReference type="InterPro" id="IPR003777">
    <property type="entry name" value="XdhC_CoxI"/>
</dbReference>
<gene>
    <name evidence="3" type="ORF">K4G66_23115</name>
</gene>
<dbReference type="AlphaFoldDB" id="A0AA49JC32"/>
<evidence type="ECO:0000259" key="2">
    <source>
        <dbReference type="Pfam" id="PF13478"/>
    </source>
</evidence>
<dbReference type="Gene3D" id="3.40.50.720">
    <property type="entry name" value="NAD(P)-binding Rossmann-like Domain"/>
    <property type="match status" value="1"/>
</dbReference>
<evidence type="ECO:0000313" key="3">
    <source>
        <dbReference type="EMBL" id="WKN35273.1"/>
    </source>
</evidence>
<dbReference type="Pfam" id="PF02625">
    <property type="entry name" value="XdhC_CoxI"/>
    <property type="match status" value="1"/>
</dbReference>
<feature type="domain" description="XdhC Rossmann" evidence="2">
    <location>
        <begin position="212"/>
        <end position="353"/>
    </location>
</feature>
<dbReference type="EMBL" id="CP120682">
    <property type="protein sequence ID" value="WKN35273.1"/>
    <property type="molecule type" value="Genomic_DNA"/>
</dbReference>
<reference evidence="3" key="2">
    <citation type="journal article" date="2024" name="Antonie Van Leeuwenhoek">
        <title>Roseihalotalea indica gen. nov., sp. nov., a halophilic Bacteroidetes from mesopelagic Southwest Indian Ocean with higher carbohydrate metabolic potential.</title>
        <authorList>
            <person name="Chen B."/>
            <person name="Zhang M."/>
            <person name="Lin D."/>
            <person name="Ye J."/>
            <person name="Tang K."/>
        </authorList>
    </citation>
    <scope>NUCLEOTIDE SEQUENCE</scope>
    <source>
        <strain evidence="3">TK19036</strain>
    </source>
</reference>
<evidence type="ECO:0000259" key="1">
    <source>
        <dbReference type="Pfam" id="PF02625"/>
    </source>
</evidence>
<dbReference type="InterPro" id="IPR027051">
    <property type="entry name" value="XdhC_Rossmann_dom"/>
</dbReference>
<dbReference type="PANTHER" id="PTHR30388">
    <property type="entry name" value="ALDEHYDE OXIDOREDUCTASE MOLYBDENUM COFACTOR ASSEMBLY PROTEIN"/>
    <property type="match status" value="1"/>
</dbReference>
<accession>A0AA49JC32</accession>
<sequence length="363" mass="39913">MFILIQLTIFIPNSTQDKKFPMKEYISTLENWNQAQKPFALARVIHTWGSSPRLAGSCLLIDDAGNMVGSVSGGCVEGSVVKASQEVLAEGKAKLLEYGVSDDEAWNVGLSCGGRVEVFLQTINPGNPSQPSFWPSFLQALKQDQPCSWVTRIEDGIPQNTLILEDGSTLGDPVSSEIIEEAKQAYQQRTHRSIEVKGQRYFVHLFPRKPQLLIVGAAHITADLVELGHLFGFRTIVIDPRGAFAQRTQFQVAPDELIEAYPSEVLKDFPLDAYTFCAILSHDPKIDDNALEILLPSDVAYVGALGSRKTHTKRIQRLTEKGISEALISRIQSPIGVDIHAKSAKEIALSVMGAVVAVKNQYQ</sequence>
<dbReference type="Pfam" id="PF13478">
    <property type="entry name" value="XdhC_C"/>
    <property type="match status" value="1"/>
</dbReference>